<feature type="region of interest" description="Disordered" evidence="1">
    <location>
        <begin position="1"/>
        <end position="28"/>
    </location>
</feature>
<feature type="compositionally biased region" description="Basic residues" evidence="1">
    <location>
        <begin position="1"/>
        <end position="20"/>
    </location>
</feature>
<name>A0A9Y2MXZ1_9PSEU</name>
<evidence type="ECO:0008006" key="4">
    <source>
        <dbReference type="Google" id="ProtNLM"/>
    </source>
</evidence>
<dbReference type="RefSeq" id="WP_285973434.1">
    <property type="nucleotide sequence ID" value="NZ_CP127294.1"/>
</dbReference>
<proteinExistence type="predicted"/>
<keyword evidence="3" id="KW-1185">Reference proteome</keyword>
<dbReference type="AlphaFoldDB" id="A0A9Y2MXZ1"/>
<reference evidence="2 3" key="1">
    <citation type="submission" date="2023-06" db="EMBL/GenBank/DDBJ databases">
        <authorList>
            <person name="Oyuntsetseg B."/>
            <person name="Kim S.B."/>
        </authorList>
    </citation>
    <scope>NUCLEOTIDE SEQUENCE [LARGE SCALE GENOMIC DNA]</scope>
    <source>
        <strain evidence="2 3">2-15</strain>
    </source>
</reference>
<feature type="region of interest" description="Disordered" evidence="1">
    <location>
        <begin position="781"/>
        <end position="813"/>
    </location>
</feature>
<dbReference type="Proteomes" id="UP001236014">
    <property type="component" value="Chromosome"/>
</dbReference>
<dbReference type="KEGG" id="acab:QRX50_19895"/>
<protein>
    <recommendedName>
        <fullName evidence="4">Preprotein translocase subunit SecA</fullName>
    </recommendedName>
</protein>
<evidence type="ECO:0000313" key="3">
    <source>
        <dbReference type="Proteomes" id="UP001236014"/>
    </source>
</evidence>
<dbReference type="EMBL" id="CP127294">
    <property type="protein sequence ID" value="WIX82871.1"/>
    <property type="molecule type" value="Genomic_DNA"/>
</dbReference>
<accession>A0A9Y2MXZ1</accession>
<sequence length="813" mass="89982">MSGKQQKARRARQKRQKAQRQRATGHAAPGVATELALMVERFAQYTANSDDNSGAAEAARQRLRELARTIEQRACGLDLLKAVSAVRVGMIMKQGSHGIEQSAAALEVIALVLACRDRAAEPVVVHLDPARFTPDPLEAAAREALSVGSLIGILESPPSNAEQAVVFRSVQREVNLRNPVYPHMLLDTLLGLFGDEKVNDVCREVLGFTGLEAVRVMEAVRTAPLSSIQQRFSRMEDARDASLPYLEAFRDEERDSTSAPDPGAVRVAQAMFDAVSDLTTNIGAATLIDVSAIASSTGYEPTVIEAVLDTFTLDSDLGPDETLDRFFRGDNPLRTAPIVADPAGRRVLVHDCLALPAVREVIETRLKAAGRMTAYEDHRGPWVEKAAIDLLERALPNARVYRSLNYFVPDPRAAQPQLEPADFTKRVEADGLLLIDDVALIIEVKSVSLTGEARGGVARRLRGKLRDIITSAADQAGRLRDRILTDQRLRLDNGEWLDLSRVREVHTIAVGLEDLSGVTTAIPALLAAGVLRRDNIPWTVSIHDLRVVCELLDRPSELILYLRRRTQPETTWKYRAVDELDLFMLFLEAHFFFEPDPERLNADLPWSLAPRTGDQRRHREQVPQVVESRTEPLDAWYYADEDGTNAAKPRYNANDTIIRLVDAITEAAETGWLATCTALLSLNGGAQRKFGRLAKDLAKVVRQDGQHHSVTTLLGDDTGRHMLLVWACIGRREQPAEAAEYLTPYLKAKKIQTGACRAACLIFDSRGQTLQQVLYDNTPVDRDAAPEPNAGLFPLERMTRSIPRPGRAQRPKR</sequence>
<evidence type="ECO:0000256" key="1">
    <source>
        <dbReference type="SAM" id="MobiDB-lite"/>
    </source>
</evidence>
<evidence type="ECO:0000313" key="2">
    <source>
        <dbReference type="EMBL" id="WIX82871.1"/>
    </source>
</evidence>
<gene>
    <name evidence="2" type="ORF">QRX50_19895</name>
</gene>
<organism evidence="2 3">
    <name type="scientific">Amycolatopsis carbonis</name>
    <dbReference type="NCBI Taxonomy" id="715471"/>
    <lineage>
        <taxon>Bacteria</taxon>
        <taxon>Bacillati</taxon>
        <taxon>Actinomycetota</taxon>
        <taxon>Actinomycetes</taxon>
        <taxon>Pseudonocardiales</taxon>
        <taxon>Pseudonocardiaceae</taxon>
        <taxon>Amycolatopsis</taxon>
    </lineage>
</organism>